<evidence type="ECO:0000313" key="2">
    <source>
        <dbReference type="Proteomes" id="UP000230518"/>
    </source>
</evidence>
<comment type="caution">
    <text evidence="1">The sequence shown here is derived from an EMBL/GenBank/DDBJ whole genome shotgun (WGS) entry which is preliminary data.</text>
</comment>
<reference evidence="2" key="1">
    <citation type="submission" date="2017-09" db="EMBL/GenBank/DDBJ databases">
        <title>Depth-based differentiation of microbial function through sediment-hosted aquifers and enrichment of novel symbionts in the deep terrestrial subsurface.</title>
        <authorList>
            <person name="Probst A.J."/>
            <person name="Ladd B."/>
            <person name="Jarett J.K."/>
            <person name="Geller-Mcgrath D.E."/>
            <person name="Sieber C.M.K."/>
            <person name="Emerson J.B."/>
            <person name="Anantharaman K."/>
            <person name="Thomas B.C."/>
            <person name="Malmstrom R."/>
            <person name="Stieglmeier M."/>
            <person name="Klingl A."/>
            <person name="Woyke T."/>
            <person name="Ryan C.M."/>
            <person name="Banfield J.F."/>
        </authorList>
    </citation>
    <scope>NUCLEOTIDE SEQUENCE [LARGE SCALE GENOMIC DNA]</scope>
</reference>
<gene>
    <name evidence="1" type="ORF">CO168_02980</name>
</gene>
<dbReference type="Proteomes" id="UP000230518">
    <property type="component" value="Unassembled WGS sequence"/>
</dbReference>
<dbReference type="Gene3D" id="2.60.120.560">
    <property type="entry name" value="Exo-inulinase, domain 1"/>
    <property type="match status" value="1"/>
</dbReference>
<name>A0A2M7XN53_9BACT</name>
<accession>A0A2M7XN53</accession>
<sequence length="202" mass="23206">MLKLTKCEYPAILKYGNDWLNYNFSFETKIPAITDKDFPKEHQNFTFVVRARDKGNGVFFQCKPDGTIRPHLLTNGLFIVDDTNTIKFLAEFPIEKWIPVRIEVNGDNVVINIFSVSATYKIPSARLLLPSNEVRSVMTLDKVLKLTDENKHPDTSKNPTSLEPKLAFDLDYEKGTVGFRESGKETAMFRKIKIELLQPIYK</sequence>
<protein>
    <submittedName>
        <fullName evidence="1">Uncharacterized protein</fullName>
    </submittedName>
</protein>
<organism evidence="1 2">
    <name type="scientific">Candidatus Shapirobacteria bacterium CG_4_9_14_3_um_filter_36_12</name>
    <dbReference type="NCBI Taxonomy" id="1974877"/>
    <lineage>
        <taxon>Bacteria</taxon>
        <taxon>Candidatus Shapironibacteriota</taxon>
    </lineage>
</organism>
<proteinExistence type="predicted"/>
<evidence type="ECO:0000313" key="1">
    <source>
        <dbReference type="EMBL" id="PJA50842.1"/>
    </source>
</evidence>
<dbReference type="AlphaFoldDB" id="A0A2M7XN53"/>
<dbReference type="EMBL" id="PFWO01000059">
    <property type="protein sequence ID" value="PJA50842.1"/>
    <property type="molecule type" value="Genomic_DNA"/>
</dbReference>